<dbReference type="Proteomes" id="UP000000763">
    <property type="component" value="Chromosome 9"/>
</dbReference>
<sequence>MSRFKPRIGFFMGRRGWTGEETKELQYAGTIARVCNKAVKAASDAESGGVHLSGGSAMTLENKQQLFCFFILQAFKT</sequence>
<organism evidence="2 3">
    <name type="scientific">Oryza sativa subsp. japonica</name>
    <name type="common">Rice</name>
    <dbReference type="NCBI Taxonomy" id="39947"/>
    <lineage>
        <taxon>Eukaryota</taxon>
        <taxon>Viridiplantae</taxon>
        <taxon>Streptophyta</taxon>
        <taxon>Embryophyta</taxon>
        <taxon>Tracheophyta</taxon>
        <taxon>Spermatophyta</taxon>
        <taxon>Magnoliopsida</taxon>
        <taxon>Liliopsida</taxon>
        <taxon>Poales</taxon>
        <taxon>Poaceae</taxon>
        <taxon>BOP clade</taxon>
        <taxon>Oryzoideae</taxon>
        <taxon>Oryzeae</taxon>
        <taxon>Oryzinae</taxon>
        <taxon>Oryza</taxon>
        <taxon>Oryza sativa</taxon>
    </lineage>
</organism>
<accession>Q69JG1</accession>
<reference evidence="2" key="2">
    <citation type="submission" date="2003-01" db="EMBL/GenBank/DDBJ databases">
        <title>Oryza sativa nipponbare(GA3) genomic DNA, chromosome 9, PAC clone:P0229B10.</title>
        <authorList>
            <person name="Sasaki T."/>
            <person name="Matsumoto T."/>
            <person name="Katayose Y."/>
        </authorList>
    </citation>
    <scope>NUCLEOTIDE SEQUENCE</scope>
</reference>
<name>Q69JG1_ORYSJ</name>
<evidence type="ECO:0000313" key="1">
    <source>
        <dbReference type="EMBL" id="BAD34230.1"/>
    </source>
</evidence>
<evidence type="ECO:0000313" key="2">
    <source>
        <dbReference type="EMBL" id="BAD34367.1"/>
    </source>
</evidence>
<dbReference type="EMBL" id="AP006174">
    <property type="protein sequence ID" value="BAD34367.1"/>
    <property type="molecule type" value="Genomic_DNA"/>
</dbReference>
<evidence type="ECO:0000313" key="3">
    <source>
        <dbReference type="Proteomes" id="UP000000763"/>
    </source>
</evidence>
<reference evidence="1" key="1">
    <citation type="submission" date="2002-12" db="EMBL/GenBank/DDBJ databases">
        <title>Oryza sativa nipponbare(GA3) genomic DNA, chromosome 9, PAC clone:P0569E11.</title>
        <authorList>
            <person name="Sasaki T."/>
            <person name="Matsumoto T."/>
            <person name="Katayose Y."/>
        </authorList>
    </citation>
    <scope>NUCLEOTIDE SEQUENCE</scope>
</reference>
<gene>
    <name evidence="2" type="ORF">P0229B10.9</name>
    <name evidence="1" type="ORF">P0569E11.31</name>
</gene>
<reference evidence="3" key="3">
    <citation type="journal article" date="2005" name="Nature">
        <title>The map-based sequence of the rice genome.</title>
        <authorList>
            <consortium name="International rice genome sequencing project (IRGSP)"/>
            <person name="Matsumoto T."/>
            <person name="Wu J."/>
            <person name="Kanamori H."/>
            <person name="Katayose Y."/>
            <person name="Fujisawa M."/>
            <person name="Namiki N."/>
            <person name="Mizuno H."/>
            <person name="Yamamoto K."/>
            <person name="Antonio B.A."/>
            <person name="Baba T."/>
            <person name="Sakata K."/>
            <person name="Nagamura Y."/>
            <person name="Aoki H."/>
            <person name="Arikawa K."/>
            <person name="Arita K."/>
            <person name="Bito T."/>
            <person name="Chiden Y."/>
            <person name="Fujitsuka N."/>
            <person name="Fukunaka R."/>
            <person name="Hamada M."/>
            <person name="Harada C."/>
            <person name="Hayashi A."/>
            <person name="Hijishita S."/>
            <person name="Honda M."/>
            <person name="Hosokawa S."/>
            <person name="Ichikawa Y."/>
            <person name="Idonuma A."/>
            <person name="Iijima M."/>
            <person name="Ikeda M."/>
            <person name="Ikeno M."/>
            <person name="Ito K."/>
            <person name="Ito S."/>
            <person name="Ito T."/>
            <person name="Ito Y."/>
            <person name="Ito Y."/>
            <person name="Iwabuchi A."/>
            <person name="Kamiya K."/>
            <person name="Karasawa W."/>
            <person name="Kurita K."/>
            <person name="Katagiri S."/>
            <person name="Kikuta A."/>
            <person name="Kobayashi H."/>
            <person name="Kobayashi N."/>
            <person name="Machita K."/>
            <person name="Maehara T."/>
            <person name="Masukawa M."/>
            <person name="Mizubayashi T."/>
            <person name="Mukai Y."/>
            <person name="Nagasaki H."/>
            <person name="Nagata Y."/>
            <person name="Naito S."/>
            <person name="Nakashima M."/>
            <person name="Nakama Y."/>
            <person name="Nakamichi Y."/>
            <person name="Nakamura M."/>
            <person name="Meguro A."/>
            <person name="Negishi M."/>
            <person name="Ohta I."/>
            <person name="Ohta T."/>
            <person name="Okamoto M."/>
            <person name="Ono N."/>
            <person name="Saji S."/>
            <person name="Sakaguchi M."/>
            <person name="Sakai K."/>
            <person name="Shibata M."/>
            <person name="Shimokawa T."/>
            <person name="Song J."/>
            <person name="Takazaki Y."/>
            <person name="Terasawa K."/>
            <person name="Tsugane M."/>
            <person name="Tsuji K."/>
            <person name="Ueda S."/>
            <person name="Waki K."/>
            <person name="Yamagata H."/>
            <person name="Yamamoto M."/>
            <person name="Yamamoto S."/>
            <person name="Yamane H."/>
            <person name="Yoshiki S."/>
            <person name="Yoshihara R."/>
            <person name="Yukawa K."/>
            <person name="Zhong H."/>
            <person name="Yano M."/>
            <person name="Yuan Q."/>
            <person name="Ouyang S."/>
            <person name="Liu J."/>
            <person name="Jones K.M."/>
            <person name="Gansberger K."/>
            <person name="Moffat K."/>
            <person name="Hill J."/>
            <person name="Bera J."/>
            <person name="Fadrosh D."/>
            <person name="Jin S."/>
            <person name="Johri S."/>
            <person name="Kim M."/>
            <person name="Overton L."/>
            <person name="Reardon M."/>
            <person name="Tsitrin T."/>
            <person name="Vuong H."/>
            <person name="Weaver B."/>
            <person name="Ciecko A."/>
            <person name="Tallon L."/>
            <person name="Jackson J."/>
            <person name="Pai G."/>
            <person name="Aken S.V."/>
            <person name="Utterback T."/>
            <person name="Reidmuller S."/>
            <person name="Feldblyum T."/>
            <person name="Hsiao J."/>
            <person name="Zismann V."/>
            <person name="Iobst S."/>
            <person name="de Vazeille A.R."/>
            <person name="Buell C.R."/>
            <person name="Ying K."/>
            <person name="Li Y."/>
            <person name="Lu T."/>
            <person name="Huang Y."/>
            <person name="Zhao Q."/>
            <person name="Feng Q."/>
            <person name="Zhang L."/>
            <person name="Zhu J."/>
            <person name="Weng Q."/>
            <person name="Mu J."/>
            <person name="Lu Y."/>
            <person name="Fan D."/>
            <person name="Liu Y."/>
            <person name="Guan J."/>
            <person name="Zhang Y."/>
            <person name="Yu S."/>
            <person name="Liu X."/>
            <person name="Zhang Y."/>
            <person name="Hong G."/>
            <person name="Han B."/>
            <person name="Choisne N."/>
            <person name="Demange N."/>
            <person name="Orjeda G."/>
            <person name="Samain S."/>
            <person name="Cattolico L."/>
            <person name="Pelletier E."/>
            <person name="Couloux A."/>
            <person name="Segurens B."/>
            <person name="Wincker P."/>
            <person name="D'Hont A."/>
            <person name="Scarpelli C."/>
            <person name="Weissenbach J."/>
            <person name="Salanoubat M."/>
            <person name="Quetier F."/>
            <person name="Yu Y."/>
            <person name="Kim H.R."/>
            <person name="Rambo T."/>
            <person name="Currie J."/>
            <person name="Collura K."/>
            <person name="Luo M."/>
            <person name="Yang T."/>
            <person name="Ammiraju J.S.S."/>
            <person name="Engler F."/>
            <person name="Soderlund C."/>
            <person name="Wing R.A."/>
            <person name="Palmer L.E."/>
            <person name="de la Bastide M."/>
            <person name="Spiegel L."/>
            <person name="Nascimento L."/>
            <person name="Zutavern T."/>
            <person name="O'Shaughnessy A."/>
            <person name="Dike S."/>
            <person name="Dedhia N."/>
            <person name="Preston R."/>
            <person name="Balija V."/>
            <person name="McCombie W.R."/>
            <person name="Chow T."/>
            <person name="Chen H."/>
            <person name="Chung M."/>
            <person name="Chen C."/>
            <person name="Shaw J."/>
            <person name="Wu H."/>
            <person name="Hsiao K."/>
            <person name="Chao Y."/>
            <person name="Chu M."/>
            <person name="Cheng C."/>
            <person name="Hour A."/>
            <person name="Lee P."/>
            <person name="Lin S."/>
            <person name="Lin Y."/>
            <person name="Liou J."/>
            <person name="Liu S."/>
            <person name="Hsing Y."/>
            <person name="Raghuvanshi S."/>
            <person name="Mohanty A."/>
            <person name="Bharti A.K."/>
            <person name="Gaur A."/>
            <person name="Gupta V."/>
            <person name="Kumar D."/>
            <person name="Ravi V."/>
            <person name="Vij S."/>
            <person name="Kapur A."/>
            <person name="Khurana P."/>
            <person name="Khurana P."/>
            <person name="Khurana J.P."/>
            <person name="Tyagi A.K."/>
            <person name="Gaikwad K."/>
            <person name="Singh A."/>
            <person name="Dalal V."/>
            <person name="Srivastava S."/>
            <person name="Dixit A."/>
            <person name="Pal A.K."/>
            <person name="Ghazi I.A."/>
            <person name="Yadav M."/>
            <person name="Pandit A."/>
            <person name="Bhargava A."/>
            <person name="Sureshbabu K."/>
            <person name="Batra K."/>
            <person name="Sharma T.R."/>
            <person name="Mohapatra T."/>
            <person name="Singh N.K."/>
            <person name="Messing J."/>
            <person name="Nelson A.B."/>
            <person name="Fuks G."/>
            <person name="Kavchok S."/>
            <person name="Keizer G."/>
            <person name="Linton E."/>
            <person name="Llaca V."/>
            <person name="Song R."/>
            <person name="Tanyolac B."/>
            <person name="Young S."/>
            <person name="Ho-Il K."/>
            <person name="Hahn J.H."/>
            <person name="Sangsakoo G."/>
            <person name="Vanavichit A."/>
            <person name="de Mattos Luiz.A.T."/>
            <person name="Zimmer P.D."/>
            <person name="Malone G."/>
            <person name="Dellagostin O."/>
            <person name="de Oliveira A.C."/>
            <person name="Bevan M."/>
            <person name="Bancroft I."/>
            <person name="Minx P."/>
            <person name="Cordum H."/>
            <person name="Wilson R."/>
            <person name="Cheng Z."/>
            <person name="Jin W."/>
            <person name="Jiang J."/>
            <person name="Leong S.A."/>
            <person name="Iwama H."/>
            <person name="Gojobori T."/>
            <person name="Itoh T."/>
            <person name="Niimura Y."/>
            <person name="Fujii Y."/>
            <person name="Habara T."/>
            <person name="Sakai H."/>
            <person name="Sato Y."/>
            <person name="Wilson G."/>
            <person name="Kumar K."/>
            <person name="McCouch S."/>
            <person name="Juretic N."/>
            <person name="Hoen D."/>
            <person name="Wright S."/>
            <person name="Bruskiewich R."/>
            <person name="Bureau T."/>
            <person name="Miyao A."/>
            <person name="Hirochika H."/>
            <person name="Nishikawa T."/>
            <person name="Kadowaki K."/>
            <person name="Sugiura M."/>
            <person name="Burr B."/>
            <person name="Sasaki T."/>
        </authorList>
    </citation>
    <scope>NUCLEOTIDE SEQUENCE [LARGE SCALE GENOMIC DNA]</scope>
    <source>
        <strain evidence="3">cv. Nipponbare</strain>
    </source>
</reference>
<dbReference type="EMBL" id="AP006067">
    <property type="protein sequence ID" value="BAD34230.1"/>
    <property type="molecule type" value="Genomic_DNA"/>
</dbReference>
<protein>
    <submittedName>
        <fullName evidence="2">Uncharacterized protein</fullName>
    </submittedName>
</protein>
<dbReference type="AlphaFoldDB" id="Q69JG1"/>
<reference evidence="3" key="4">
    <citation type="journal article" date="2008" name="Nucleic Acids Res.">
        <title>The rice annotation project database (RAP-DB): 2008 update.</title>
        <authorList>
            <consortium name="The rice annotation project (RAP)"/>
        </authorList>
    </citation>
    <scope>GENOME REANNOTATION</scope>
    <source>
        <strain evidence="3">cv. Nipponbare</strain>
    </source>
</reference>
<proteinExistence type="predicted"/>